<comment type="caution">
    <text evidence="6">The sequence shown here is derived from an EMBL/GenBank/DDBJ whole genome shotgun (WGS) entry which is preliminary data.</text>
</comment>
<keyword evidence="7" id="KW-1185">Reference proteome</keyword>
<keyword evidence="2" id="KW-0813">Transport</keyword>
<evidence type="ECO:0000256" key="1">
    <source>
        <dbReference type="ARBA" id="ARBA00005695"/>
    </source>
</evidence>
<evidence type="ECO:0000313" key="6">
    <source>
        <dbReference type="EMBL" id="MFC7192378.1"/>
    </source>
</evidence>
<feature type="region of interest" description="Disordered" evidence="4">
    <location>
        <begin position="341"/>
        <end position="362"/>
    </location>
</feature>
<evidence type="ECO:0000256" key="4">
    <source>
        <dbReference type="SAM" id="MobiDB-lite"/>
    </source>
</evidence>
<organism evidence="6 7">
    <name type="scientific">Halocatena marina</name>
    <dbReference type="NCBI Taxonomy" id="2934937"/>
    <lineage>
        <taxon>Archaea</taxon>
        <taxon>Methanobacteriati</taxon>
        <taxon>Methanobacteriota</taxon>
        <taxon>Stenosarchaea group</taxon>
        <taxon>Halobacteria</taxon>
        <taxon>Halobacteriales</taxon>
        <taxon>Natronomonadaceae</taxon>
        <taxon>Halocatena</taxon>
    </lineage>
</organism>
<name>A0ABD5YT53_9EURY</name>
<sequence length="542" mass="60449">MTSDSNRRHINKNSDRTAGMQVNRRTFLTATAAGVPLALAGCLGGGDSNDSGNGTSGSGAPKSGGTLQWGGAVPVQGLDPHLESAAATNRVLENITEPLVRLAPDYSLQPHLAKDWSTSDDNTKLEFTLQKGVTFHNGDEMTSKDVLATYERIANGEYLATGFFDFVNSMNTPDDQTFVVQLSKPFAPFLSRMSTGEMHIVPEKQAKQEKINEPIGTGPYQFESHEVETSFTMTKFNDYWNASDENGPFLDKIVKSEITDPNVRLQSFRSNEYDFINGIPPKDVESLKNDSTVRFEKQFPKALVYLGLNCNKKPFNNKHARLALDFALDKEKISEAALYGTGKTTATPATPDSPWENPDIKPRQRNLDKAKEHLKKAGMPNGFSVSFKIPQSYPTQVQGAKVISDQASDAGINLNIQKITWSTWLSDVYSKQNFEATTSSYLALTYPDVSFYKFLHPNGAFFFTGWKNNEYNKLVEEARHIYDEKKRADLYHKATKIFHEDRAGHLLLWWQANLYGGSTNYKGKIGTADGSTLRFHDNWLDS</sequence>
<evidence type="ECO:0000259" key="5">
    <source>
        <dbReference type="Pfam" id="PF00496"/>
    </source>
</evidence>
<dbReference type="PANTHER" id="PTHR30290:SF9">
    <property type="entry name" value="OLIGOPEPTIDE-BINDING PROTEIN APPA"/>
    <property type="match status" value="1"/>
</dbReference>
<evidence type="ECO:0000256" key="2">
    <source>
        <dbReference type="ARBA" id="ARBA00022448"/>
    </source>
</evidence>
<dbReference type="AlphaFoldDB" id="A0ABD5YT53"/>
<dbReference type="SUPFAM" id="SSF53850">
    <property type="entry name" value="Periplasmic binding protein-like II"/>
    <property type="match status" value="1"/>
</dbReference>
<dbReference type="PIRSF" id="PIRSF002741">
    <property type="entry name" value="MppA"/>
    <property type="match status" value="1"/>
</dbReference>
<dbReference type="InterPro" id="IPR030678">
    <property type="entry name" value="Peptide/Ni-bd"/>
</dbReference>
<reference evidence="6 7" key="1">
    <citation type="journal article" date="2019" name="Int. J. Syst. Evol. Microbiol.">
        <title>The Global Catalogue of Microorganisms (GCM) 10K type strain sequencing project: providing services to taxonomists for standard genome sequencing and annotation.</title>
        <authorList>
            <consortium name="The Broad Institute Genomics Platform"/>
            <consortium name="The Broad Institute Genome Sequencing Center for Infectious Disease"/>
            <person name="Wu L."/>
            <person name="Ma J."/>
        </authorList>
    </citation>
    <scope>NUCLEOTIDE SEQUENCE [LARGE SCALE GENOMIC DNA]</scope>
    <source>
        <strain evidence="6 7">RDMS1</strain>
    </source>
</reference>
<dbReference type="EMBL" id="JBHTAX010000004">
    <property type="protein sequence ID" value="MFC7192378.1"/>
    <property type="molecule type" value="Genomic_DNA"/>
</dbReference>
<keyword evidence="3" id="KW-0732">Signal</keyword>
<dbReference type="PANTHER" id="PTHR30290">
    <property type="entry name" value="PERIPLASMIC BINDING COMPONENT OF ABC TRANSPORTER"/>
    <property type="match status" value="1"/>
</dbReference>
<dbReference type="InterPro" id="IPR039424">
    <property type="entry name" value="SBP_5"/>
</dbReference>
<accession>A0ABD5YT53</accession>
<dbReference type="Gene3D" id="3.40.190.10">
    <property type="entry name" value="Periplasmic binding protein-like II"/>
    <property type="match status" value="1"/>
</dbReference>
<dbReference type="GeneID" id="76202057"/>
<gene>
    <name evidence="6" type="ORF">ACFQL7_22895</name>
</gene>
<dbReference type="Gene3D" id="3.10.105.10">
    <property type="entry name" value="Dipeptide-binding Protein, Domain 3"/>
    <property type="match status" value="1"/>
</dbReference>
<dbReference type="Pfam" id="PF00496">
    <property type="entry name" value="SBP_bac_5"/>
    <property type="match status" value="1"/>
</dbReference>
<dbReference type="InterPro" id="IPR000914">
    <property type="entry name" value="SBP_5_dom"/>
</dbReference>
<feature type="domain" description="Solute-binding protein family 5" evidence="5">
    <location>
        <begin position="108"/>
        <end position="456"/>
    </location>
</feature>
<feature type="region of interest" description="Disordered" evidence="4">
    <location>
        <begin position="1"/>
        <end position="22"/>
    </location>
</feature>
<evidence type="ECO:0000256" key="3">
    <source>
        <dbReference type="ARBA" id="ARBA00022729"/>
    </source>
</evidence>
<feature type="compositionally biased region" description="Low complexity" evidence="4">
    <location>
        <begin position="341"/>
        <end position="350"/>
    </location>
</feature>
<dbReference type="Proteomes" id="UP001596417">
    <property type="component" value="Unassembled WGS sequence"/>
</dbReference>
<dbReference type="RefSeq" id="WP_264556376.1">
    <property type="nucleotide sequence ID" value="NZ_CP109980.1"/>
</dbReference>
<proteinExistence type="inferred from homology"/>
<dbReference type="GO" id="GO:0042597">
    <property type="term" value="C:periplasmic space"/>
    <property type="evidence" value="ECO:0007669"/>
    <property type="project" value="UniProtKB-ARBA"/>
</dbReference>
<protein>
    <submittedName>
        <fullName evidence="6">ABC transporter substrate-binding protein</fullName>
    </submittedName>
</protein>
<evidence type="ECO:0000313" key="7">
    <source>
        <dbReference type="Proteomes" id="UP001596417"/>
    </source>
</evidence>
<feature type="region of interest" description="Disordered" evidence="4">
    <location>
        <begin position="50"/>
        <end position="75"/>
    </location>
</feature>
<comment type="similarity">
    <text evidence="1">Belongs to the bacterial solute-binding protein 5 family.</text>
</comment>